<dbReference type="InterPro" id="IPR029442">
    <property type="entry name" value="GyrI-like"/>
</dbReference>
<dbReference type="SMART" id="SM00871">
    <property type="entry name" value="AraC_E_bind"/>
    <property type="match status" value="1"/>
</dbReference>
<dbReference type="InterPro" id="IPR009057">
    <property type="entry name" value="Homeodomain-like_sf"/>
</dbReference>
<keyword evidence="2" id="KW-0238">DNA-binding</keyword>
<dbReference type="Gene3D" id="3.20.80.10">
    <property type="entry name" value="Regulatory factor, effector binding domain"/>
    <property type="match status" value="1"/>
</dbReference>
<dbReference type="EMBL" id="JBHUOQ010000001">
    <property type="protein sequence ID" value="MFD2830086.1"/>
    <property type="molecule type" value="Genomic_DNA"/>
</dbReference>
<dbReference type="Proteomes" id="UP001597519">
    <property type="component" value="Unassembled WGS sequence"/>
</dbReference>
<evidence type="ECO:0000256" key="2">
    <source>
        <dbReference type="ARBA" id="ARBA00023125"/>
    </source>
</evidence>
<feature type="domain" description="HTH araC/xylS-type" evidence="4">
    <location>
        <begin position="6"/>
        <end position="103"/>
    </location>
</feature>
<dbReference type="Pfam" id="PF12833">
    <property type="entry name" value="HTH_18"/>
    <property type="match status" value="1"/>
</dbReference>
<dbReference type="InterPro" id="IPR018060">
    <property type="entry name" value="HTH_AraC"/>
</dbReference>
<dbReference type="InterPro" id="IPR050959">
    <property type="entry name" value="MarA-like"/>
</dbReference>
<dbReference type="PANTHER" id="PTHR47504:SF5">
    <property type="entry name" value="RIGHT ORIGIN-BINDING PROTEIN"/>
    <property type="match status" value="1"/>
</dbReference>
<sequence length="289" mass="32789">MLKNLNDAVEYIERHLTEDISSEDVADYVGESDFHFKKIFQALAGISLNQYIKQRKFSVAGQALFHGETVTDIAFKFGYQSVEGFSRAFKNWCGFLPSEVKKNNTILSFPKLTFYIDVKGGETMETRIVEMPAFQFAGVQKRVPIQFEGVNHAVKELADSITDSQKEEMRCIQNIDPRQIVNVSYDADENFIKEEGGLTHMIGVLTTSENIKDCLETINVPANTWAVFPNEGPFPETLQNTMAQIAAEWFPSSNFEQLDVPGFSLTEMSQSRDSYAYSEVWIPVKKKEK</sequence>
<dbReference type="SUPFAM" id="SSF46689">
    <property type="entry name" value="Homeodomain-like"/>
    <property type="match status" value="2"/>
</dbReference>
<dbReference type="PANTHER" id="PTHR47504">
    <property type="entry name" value="RIGHT ORIGIN-BINDING PROTEIN"/>
    <property type="match status" value="1"/>
</dbReference>
<organism evidence="5 6">
    <name type="scientific">Corticicoccus populi</name>
    <dbReference type="NCBI Taxonomy" id="1812821"/>
    <lineage>
        <taxon>Bacteria</taxon>
        <taxon>Bacillati</taxon>
        <taxon>Bacillota</taxon>
        <taxon>Bacilli</taxon>
        <taxon>Bacillales</taxon>
        <taxon>Staphylococcaceae</taxon>
        <taxon>Corticicoccus</taxon>
    </lineage>
</organism>
<dbReference type="RefSeq" id="WP_377772680.1">
    <property type="nucleotide sequence ID" value="NZ_JBHUOQ010000001.1"/>
</dbReference>
<reference evidence="6" key="1">
    <citation type="journal article" date="2019" name="Int. J. Syst. Evol. Microbiol.">
        <title>The Global Catalogue of Microorganisms (GCM) 10K type strain sequencing project: providing services to taxonomists for standard genome sequencing and annotation.</title>
        <authorList>
            <consortium name="The Broad Institute Genomics Platform"/>
            <consortium name="The Broad Institute Genome Sequencing Center for Infectious Disease"/>
            <person name="Wu L."/>
            <person name="Ma J."/>
        </authorList>
    </citation>
    <scope>NUCLEOTIDE SEQUENCE [LARGE SCALE GENOMIC DNA]</scope>
    <source>
        <strain evidence="6">KCTC 33575</strain>
    </source>
</reference>
<dbReference type="Gene3D" id="1.10.10.60">
    <property type="entry name" value="Homeodomain-like"/>
    <property type="match status" value="2"/>
</dbReference>
<dbReference type="SUPFAM" id="SSF55136">
    <property type="entry name" value="Probable bacterial effector-binding domain"/>
    <property type="match status" value="1"/>
</dbReference>
<dbReference type="PROSITE" id="PS01124">
    <property type="entry name" value="HTH_ARAC_FAMILY_2"/>
    <property type="match status" value="1"/>
</dbReference>
<keyword evidence="1" id="KW-0805">Transcription regulation</keyword>
<evidence type="ECO:0000313" key="5">
    <source>
        <dbReference type="EMBL" id="MFD2830086.1"/>
    </source>
</evidence>
<keyword evidence="6" id="KW-1185">Reference proteome</keyword>
<evidence type="ECO:0000256" key="3">
    <source>
        <dbReference type="ARBA" id="ARBA00023163"/>
    </source>
</evidence>
<dbReference type="Pfam" id="PF06445">
    <property type="entry name" value="GyrI-like"/>
    <property type="match status" value="1"/>
</dbReference>
<gene>
    <name evidence="5" type="ORF">ACFSX4_06345</name>
</gene>
<dbReference type="InterPro" id="IPR011256">
    <property type="entry name" value="Reg_factor_effector_dom_sf"/>
</dbReference>
<dbReference type="SMART" id="SM00342">
    <property type="entry name" value="HTH_ARAC"/>
    <property type="match status" value="1"/>
</dbReference>
<dbReference type="InterPro" id="IPR010499">
    <property type="entry name" value="AraC_E-bd"/>
</dbReference>
<keyword evidence="3" id="KW-0804">Transcription</keyword>
<evidence type="ECO:0000259" key="4">
    <source>
        <dbReference type="PROSITE" id="PS01124"/>
    </source>
</evidence>
<name>A0ABW5WTG7_9STAP</name>
<protein>
    <submittedName>
        <fullName evidence="5">AraC family transcriptional regulator</fullName>
    </submittedName>
</protein>
<evidence type="ECO:0000256" key="1">
    <source>
        <dbReference type="ARBA" id="ARBA00023015"/>
    </source>
</evidence>
<accession>A0ABW5WTG7</accession>
<comment type="caution">
    <text evidence="5">The sequence shown here is derived from an EMBL/GenBank/DDBJ whole genome shotgun (WGS) entry which is preliminary data.</text>
</comment>
<evidence type="ECO:0000313" key="6">
    <source>
        <dbReference type="Proteomes" id="UP001597519"/>
    </source>
</evidence>
<proteinExistence type="predicted"/>